<protein>
    <submittedName>
        <fullName evidence="2">Cytosolic protein</fullName>
    </submittedName>
</protein>
<reference evidence="3" key="1">
    <citation type="submission" date="2012-06" db="EMBL/GenBank/DDBJ databases">
        <title>Genome analysis of multiple Granulibacter bethesdensis isolates demonstrates substantial genome diversity.</title>
        <authorList>
            <person name="Greenberg D.E."/>
            <person name="Porcella S.F."/>
            <person name="Zarember K."/>
            <person name="Zelazny A.M."/>
            <person name="Bruno D."/>
            <person name="Martens C."/>
            <person name="Barbian K.D."/>
            <person name="Jaske E."/>
            <person name="Holland S.M."/>
        </authorList>
    </citation>
    <scope>NUCLEOTIDE SEQUENCE [LARGE SCALE GENOMIC DNA]</scope>
    <source>
        <strain evidence="3">CGDNIH3</strain>
    </source>
</reference>
<dbReference type="Gene3D" id="6.10.280.50">
    <property type="match status" value="1"/>
</dbReference>
<dbReference type="Pfam" id="PF04325">
    <property type="entry name" value="DUF465"/>
    <property type="match status" value="1"/>
</dbReference>
<dbReference type="RefSeq" id="WP_025286759.1">
    <property type="nucleotide sequence ID" value="NZ_CP003181.2"/>
</dbReference>
<dbReference type="InterPro" id="IPR007420">
    <property type="entry name" value="DUF465"/>
</dbReference>
<dbReference type="KEGG" id="gbc:GbCGDNIH3_1362"/>
<dbReference type="Proteomes" id="UP000019438">
    <property type="component" value="Chromosome"/>
</dbReference>
<organism evidence="2 3">
    <name type="scientific">Granulibacter bethesdensis</name>
    <dbReference type="NCBI Taxonomy" id="364410"/>
    <lineage>
        <taxon>Bacteria</taxon>
        <taxon>Pseudomonadati</taxon>
        <taxon>Pseudomonadota</taxon>
        <taxon>Alphaproteobacteria</taxon>
        <taxon>Acetobacterales</taxon>
        <taxon>Acetobacteraceae</taxon>
        <taxon>Granulibacter</taxon>
    </lineage>
</organism>
<name>A0AAN0RE35_9PROT</name>
<evidence type="ECO:0000313" key="2">
    <source>
        <dbReference type="EMBL" id="AHJ63175.1"/>
    </source>
</evidence>
<evidence type="ECO:0000313" key="3">
    <source>
        <dbReference type="Proteomes" id="UP000019438"/>
    </source>
</evidence>
<dbReference type="AlphaFoldDB" id="A0AAN0RE35"/>
<feature type="coiled-coil region" evidence="1">
    <location>
        <begin position="7"/>
        <end position="55"/>
    </location>
</feature>
<gene>
    <name evidence="2" type="ORF">GbCGDNIH3_1362</name>
</gene>
<sequence length="60" mass="6995">MSLTGRIESLKDRHAALESKIAQEDNRPRPDEDTLTRLKLEKLKLKEELDRLQQDHGEQA</sequence>
<proteinExistence type="predicted"/>
<keyword evidence="1" id="KW-0175">Coiled coil</keyword>
<accession>A0AAN0RE35</accession>
<dbReference type="EMBL" id="CP003181">
    <property type="protein sequence ID" value="AHJ63175.1"/>
    <property type="molecule type" value="Genomic_DNA"/>
</dbReference>
<dbReference type="InterPro" id="IPR038444">
    <property type="entry name" value="DUF465_sf"/>
</dbReference>
<evidence type="ECO:0000256" key="1">
    <source>
        <dbReference type="SAM" id="Coils"/>
    </source>
</evidence>